<proteinExistence type="predicted"/>
<organism evidence="1 2">
    <name type="scientific">Glomerella acutata</name>
    <name type="common">Colletotrichum acutatum</name>
    <dbReference type="NCBI Taxonomy" id="27357"/>
    <lineage>
        <taxon>Eukaryota</taxon>
        <taxon>Fungi</taxon>
        <taxon>Dikarya</taxon>
        <taxon>Ascomycota</taxon>
        <taxon>Pezizomycotina</taxon>
        <taxon>Sordariomycetes</taxon>
        <taxon>Hypocreomycetidae</taxon>
        <taxon>Glomerellales</taxon>
        <taxon>Glomerellaceae</taxon>
        <taxon>Colletotrichum</taxon>
        <taxon>Colletotrichum acutatum species complex</taxon>
    </lineage>
</organism>
<dbReference type="RefSeq" id="XP_060371619.1">
    <property type="nucleotide sequence ID" value="XM_060501415.1"/>
</dbReference>
<sequence length="101" mass="11238">MVSDGFDGGLNPTARSRRTECCAGQKFGLKYLFLLPSVDLERLALSCTACELPQSSRSGTTCLLCSPPKHRQPRPTGSYRSWRISDFGTHRQHGIFHHGMN</sequence>
<dbReference type="GeneID" id="85385314"/>
<name>A0AAD8XQI7_GLOAC</name>
<dbReference type="Proteomes" id="UP001244207">
    <property type="component" value="Unassembled WGS sequence"/>
</dbReference>
<protein>
    <submittedName>
        <fullName evidence="1">Uncharacterized protein</fullName>
    </submittedName>
</protein>
<gene>
    <name evidence="1" type="ORF">BDZ83DRAFT_163300</name>
</gene>
<dbReference type="AlphaFoldDB" id="A0AAD8XQI7"/>
<evidence type="ECO:0000313" key="1">
    <source>
        <dbReference type="EMBL" id="KAK1731564.1"/>
    </source>
</evidence>
<dbReference type="EMBL" id="JAHMHS010000002">
    <property type="protein sequence ID" value="KAK1731564.1"/>
    <property type="molecule type" value="Genomic_DNA"/>
</dbReference>
<evidence type="ECO:0000313" key="2">
    <source>
        <dbReference type="Proteomes" id="UP001244207"/>
    </source>
</evidence>
<keyword evidence="2" id="KW-1185">Reference proteome</keyword>
<accession>A0AAD8XQI7</accession>
<reference evidence="1" key="1">
    <citation type="submission" date="2021-12" db="EMBL/GenBank/DDBJ databases">
        <title>Comparative genomics, transcriptomics and evolutionary studies reveal genomic signatures of adaptation to plant cell wall in hemibiotrophic fungi.</title>
        <authorList>
            <consortium name="DOE Joint Genome Institute"/>
            <person name="Baroncelli R."/>
            <person name="Diaz J.F."/>
            <person name="Benocci T."/>
            <person name="Peng M."/>
            <person name="Battaglia E."/>
            <person name="Haridas S."/>
            <person name="Andreopoulos W."/>
            <person name="Labutti K."/>
            <person name="Pangilinan J."/>
            <person name="Floch G.L."/>
            <person name="Makela M.R."/>
            <person name="Henrissat B."/>
            <person name="Grigoriev I.V."/>
            <person name="Crouch J.A."/>
            <person name="De Vries R.P."/>
            <person name="Sukno S.A."/>
            <person name="Thon M.R."/>
        </authorList>
    </citation>
    <scope>NUCLEOTIDE SEQUENCE</scope>
    <source>
        <strain evidence="1">CBS 112980</strain>
    </source>
</reference>
<comment type="caution">
    <text evidence="1">The sequence shown here is derived from an EMBL/GenBank/DDBJ whole genome shotgun (WGS) entry which is preliminary data.</text>
</comment>